<gene>
    <name evidence="1" type="ORF">A2557_13080</name>
</gene>
<organism evidence="1 2">
    <name type="scientific">Candidatus Lambdaproteobacteria bacterium RIFOXYD2_FULL_56_26</name>
    <dbReference type="NCBI Taxonomy" id="1817773"/>
    <lineage>
        <taxon>Bacteria</taxon>
        <taxon>Pseudomonadati</taxon>
        <taxon>Pseudomonadota</taxon>
        <taxon>Candidatus Lambdaproteobacteria</taxon>
    </lineage>
</organism>
<proteinExistence type="predicted"/>
<sequence>MKHLWLLLLGVGLALNPGISWGQVVTPAIDPARPSKLAAASSWRFGTSVAMATQFGGQKTDQQKVPDHNFGSSGLLVIQPSAITIELASNGSDDLAVWDATSDLLYPSSQNESSGSIAVRGEGRVSVGLGGISRAKESRGIFRQQSGFGGSFGFRLGEGFFGAVGMNRITEKVAAVEDKQWNEMLGGLALVYGDPDSSMFRLEGSLVSSPLVAGGTGLETIHHKTWEQNADLELLWSRWYLSAGSTTTKTFPALVREGDQHLTRIRYGLGYRKLSFSLIFYRTLADEQLGSKMYKERGYGATLGFGFL</sequence>
<evidence type="ECO:0000313" key="2">
    <source>
        <dbReference type="Proteomes" id="UP000177583"/>
    </source>
</evidence>
<comment type="caution">
    <text evidence="1">The sequence shown here is derived from an EMBL/GenBank/DDBJ whole genome shotgun (WGS) entry which is preliminary data.</text>
</comment>
<name>A0A1F6GLF6_9PROT</name>
<dbReference type="EMBL" id="MFNF01000065">
    <property type="protein sequence ID" value="OGG98943.1"/>
    <property type="molecule type" value="Genomic_DNA"/>
</dbReference>
<evidence type="ECO:0000313" key="1">
    <source>
        <dbReference type="EMBL" id="OGG98943.1"/>
    </source>
</evidence>
<dbReference type="Proteomes" id="UP000177583">
    <property type="component" value="Unassembled WGS sequence"/>
</dbReference>
<reference evidence="1 2" key="1">
    <citation type="journal article" date="2016" name="Nat. Commun.">
        <title>Thousands of microbial genomes shed light on interconnected biogeochemical processes in an aquifer system.</title>
        <authorList>
            <person name="Anantharaman K."/>
            <person name="Brown C.T."/>
            <person name="Hug L.A."/>
            <person name="Sharon I."/>
            <person name="Castelle C.J."/>
            <person name="Probst A.J."/>
            <person name="Thomas B.C."/>
            <person name="Singh A."/>
            <person name="Wilkins M.J."/>
            <person name="Karaoz U."/>
            <person name="Brodie E.L."/>
            <person name="Williams K.H."/>
            <person name="Hubbard S.S."/>
            <person name="Banfield J.F."/>
        </authorList>
    </citation>
    <scope>NUCLEOTIDE SEQUENCE [LARGE SCALE GENOMIC DNA]</scope>
</reference>
<accession>A0A1F6GLF6</accession>
<protein>
    <recommendedName>
        <fullName evidence="3">Autotransporter domain-containing protein</fullName>
    </recommendedName>
</protein>
<dbReference type="AlphaFoldDB" id="A0A1F6GLF6"/>
<evidence type="ECO:0008006" key="3">
    <source>
        <dbReference type="Google" id="ProtNLM"/>
    </source>
</evidence>